<evidence type="ECO:0000313" key="1">
    <source>
        <dbReference type="EMBL" id="KAG8626412.1"/>
    </source>
</evidence>
<proteinExistence type="predicted"/>
<dbReference type="OrthoDB" id="2951834at2759"/>
<sequence length="248" mass="27990">MLTPLLPSFEVTDICGIFSLPLEIRHQIYSYLISCETITSPVAGTDIASVSLKPPSTVILTVSKSLSADAYCYFIENSLWCVNIQYAFNFFRADPDLNGLVSWPFVQHLRKIHLVITITKTLLLEYPSLTLGMYCNELAARLAKICQSLSSASHLKIVYISFRDDSARSAPEQKAQIFQGLARLPELTEIYVKELTSIDMPENTVPGSESLRSQCNNPDGRFVHFLNRQNRHSLTTRFRKTTFTSQID</sequence>
<gene>
    <name evidence="1" type="ORF">KVT40_005357</name>
</gene>
<dbReference type="Proteomes" id="UP000809789">
    <property type="component" value="Unassembled WGS sequence"/>
</dbReference>
<protein>
    <submittedName>
        <fullName evidence="1">Uncharacterized protein</fullName>
    </submittedName>
</protein>
<keyword evidence="2" id="KW-1185">Reference proteome</keyword>
<dbReference type="AlphaFoldDB" id="A0A8K0KZL9"/>
<comment type="caution">
    <text evidence="1">The sequence shown here is derived from an EMBL/GenBank/DDBJ whole genome shotgun (WGS) entry which is preliminary data.</text>
</comment>
<name>A0A8K0KZL9_9PEZI</name>
<dbReference type="EMBL" id="JAESVG020000006">
    <property type="protein sequence ID" value="KAG8626412.1"/>
    <property type="molecule type" value="Genomic_DNA"/>
</dbReference>
<organism evidence="1 2">
    <name type="scientific">Elsinoe batatas</name>
    <dbReference type="NCBI Taxonomy" id="2601811"/>
    <lineage>
        <taxon>Eukaryota</taxon>
        <taxon>Fungi</taxon>
        <taxon>Dikarya</taxon>
        <taxon>Ascomycota</taxon>
        <taxon>Pezizomycotina</taxon>
        <taxon>Dothideomycetes</taxon>
        <taxon>Dothideomycetidae</taxon>
        <taxon>Myriangiales</taxon>
        <taxon>Elsinoaceae</taxon>
        <taxon>Elsinoe</taxon>
    </lineage>
</organism>
<evidence type="ECO:0000313" key="2">
    <source>
        <dbReference type="Proteomes" id="UP000809789"/>
    </source>
</evidence>
<accession>A0A8K0KZL9</accession>
<reference evidence="1" key="1">
    <citation type="submission" date="2021-07" db="EMBL/GenBank/DDBJ databases">
        <title>Elsinoe batatas strain:CRI-CJ2 Genome sequencing and assembly.</title>
        <authorList>
            <person name="Huang L."/>
        </authorList>
    </citation>
    <scope>NUCLEOTIDE SEQUENCE</scope>
    <source>
        <strain evidence="1">CRI-CJ2</strain>
    </source>
</reference>